<dbReference type="InterPro" id="IPR000847">
    <property type="entry name" value="LysR_HTH_N"/>
</dbReference>
<dbReference type="Pfam" id="PF03466">
    <property type="entry name" value="LysR_substrate"/>
    <property type="match status" value="1"/>
</dbReference>
<dbReference type="GO" id="GO:0003700">
    <property type="term" value="F:DNA-binding transcription factor activity"/>
    <property type="evidence" value="ECO:0007669"/>
    <property type="project" value="InterPro"/>
</dbReference>
<name>A0A0H2M7E2_VARPD</name>
<evidence type="ECO:0000259" key="6">
    <source>
        <dbReference type="PROSITE" id="PS50931"/>
    </source>
</evidence>
<dbReference type="AlphaFoldDB" id="A0A0H2M7E2"/>
<evidence type="ECO:0000256" key="3">
    <source>
        <dbReference type="ARBA" id="ARBA00023125"/>
    </source>
</evidence>
<dbReference type="InterPro" id="IPR036388">
    <property type="entry name" value="WH-like_DNA-bd_sf"/>
</dbReference>
<evidence type="ECO:0000256" key="4">
    <source>
        <dbReference type="ARBA" id="ARBA00023163"/>
    </source>
</evidence>
<proteinExistence type="inferred from homology"/>
<dbReference type="GO" id="GO:0000976">
    <property type="term" value="F:transcription cis-regulatory region binding"/>
    <property type="evidence" value="ECO:0007669"/>
    <property type="project" value="TreeGrafter"/>
</dbReference>
<feature type="domain" description="HTH lysR-type" evidence="6">
    <location>
        <begin position="32"/>
        <end position="89"/>
    </location>
</feature>
<dbReference type="NCBIfam" id="NF008095">
    <property type="entry name" value="PRK10837.1"/>
    <property type="match status" value="1"/>
</dbReference>
<organism evidence="7 8">
    <name type="scientific">Variovorax paradoxus</name>
    <dbReference type="NCBI Taxonomy" id="34073"/>
    <lineage>
        <taxon>Bacteria</taxon>
        <taxon>Pseudomonadati</taxon>
        <taxon>Pseudomonadota</taxon>
        <taxon>Betaproteobacteria</taxon>
        <taxon>Burkholderiales</taxon>
        <taxon>Comamonadaceae</taxon>
        <taxon>Variovorax</taxon>
    </lineage>
</organism>
<comment type="caution">
    <text evidence="7">The sequence shown here is derived from an EMBL/GenBank/DDBJ whole genome shotgun (WGS) entry which is preliminary data.</text>
</comment>
<dbReference type="PATRIC" id="fig|34073.19.peg.396"/>
<gene>
    <name evidence="7" type="primary">cmpR3</name>
    <name evidence="7" type="ORF">VPARA_03940</name>
</gene>
<keyword evidence="3" id="KW-0238">DNA-binding</keyword>
<protein>
    <submittedName>
        <fullName evidence="7">HTH-type transcriptional activator CmpR</fullName>
    </submittedName>
</protein>
<evidence type="ECO:0000313" key="7">
    <source>
        <dbReference type="EMBL" id="KLN58283.1"/>
    </source>
</evidence>
<dbReference type="Pfam" id="PF00126">
    <property type="entry name" value="HTH_1"/>
    <property type="match status" value="1"/>
</dbReference>
<comment type="similarity">
    <text evidence="1">Belongs to the LysR transcriptional regulatory family.</text>
</comment>
<keyword evidence="2" id="KW-0805">Transcription regulation</keyword>
<dbReference type="PANTHER" id="PTHR30126:SF94">
    <property type="entry name" value="LYSR FAMILY TRANSCRIPTIONAL REGULATOR"/>
    <property type="match status" value="1"/>
</dbReference>
<evidence type="ECO:0000313" key="8">
    <source>
        <dbReference type="Proteomes" id="UP000035170"/>
    </source>
</evidence>
<feature type="region of interest" description="Disordered" evidence="5">
    <location>
        <begin position="1"/>
        <end position="26"/>
    </location>
</feature>
<dbReference type="CDD" id="cd08420">
    <property type="entry name" value="PBP2_CysL_like"/>
    <property type="match status" value="1"/>
</dbReference>
<evidence type="ECO:0000256" key="2">
    <source>
        <dbReference type="ARBA" id="ARBA00023015"/>
    </source>
</evidence>
<dbReference type="SUPFAM" id="SSF53850">
    <property type="entry name" value="Periplasmic binding protein-like II"/>
    <property type="match status" value="1"/>
</dbReference>
<dbReference type="PANTHER" id="PTHR30126">
    <property type="entry name" value="HTH-TYPE TRANSCRIPTIONAL REGULATOR"/>
    <property type="match status" value="1"/>
</dbReference>
<dbReference type="EMBL" id="JZWI01000003">
    <property type="protein sequence ID" value="KLN58283.1"/>
    <property type="molecule type" value="Genomic_DNA"/>
</dbReference>
<evidence type="ECO:0000256" key="1">
    <source>
        <dbReference type="ARBA" id="ARBA00009437"/>
    </source>
</evidence>
<dbReference type="SUPFAM" id="SSF46785">
    <property type="entry name" value="Winged helix' DNA-binding domain"/>
    <property type="match status" value="1"/>
</dbReference>
<dbReference type="InterPro" id="IPR005119">
    <property type="entry name" value="LysR_subst-bd"/>
</dbReference>
<evidence type="ECO:0000256" key="5">
    <source>
        <dbReference type="SAM" id="MobiDB-lite"/>
    </source>
</evidence>
<dbReference type="InterPro" id="IPR036390">
    <property type="entry name" value="WH_DNA-bd_sf"/>
</dbReference>
<keyword evidence="8" id="KW-1185">Reference proteome</keyword>
<feature type="compositionally biased region" description="Polar residues" evidence="5">
    <location>
        <begin position="15"/>
        <end position="26"/>
    </location>
</feature>
<dbReference type="Gene3D" id="1.10.10.10">
    <property type="entry name" value="Winged helix-like DNA-binding domain superfamily/Winged helix DNA-binding domain"/>
    <property type="match status" value="1"/>
</dbReference>
<dbReference type="PROSITE" id="PS50931">
    <property type="entry name" value="HTH_LYSR"/>
    <property type="match status" value="1"/>
</dbReference>
<dbReference type="Proteomes" id="UP000035170">
    <property type="component" value="Unassembled WGS sequence"/>
</dbReference>
<keyword evidence="4" id="KW-0804">Transcription</keyword>
<sequence>MLESIDQTKKRRISLTMTGKTDQQHTAQRLRLNLRQLEVFVATARGGSTRAAADRVARSQSAASSALADLESSVGALLFDRLGRRLVLNENGRALLPRAQALLDQAGEVEALFSGEHAAPLRVAASFTIGEYLLPERVSQWTALHPQSQVHLHIANTRDVIEAVAGFDVDVGFIEGPQTHPDLVVRAWREDELVIVAAPGHPLARRIATHHQLSQATWVLREHGSGTRQVTDAWLIQNLEQVRVGFELGSTEAIKRVVASGTGLACLSRYTVAQALEDGHLIELRTRLPAGMRRLATVMHRDKLLGRATADFLRHCGATVPRAPSAR</sequence>
<dbReference type="Gene3D" id="3.40.190.290">
    <property type="match status" value="1"/>
</dbReference>
<accession>A0A0H2M7E2</accession>
<reference evidence="7 8" key="1">
    <citation type="submission" date="2015-03" db="EMBL/GenBank/DDBJ databases">
        <title>Genome sequence of Variovorax paradoxus TBEA6.</title>
        <authorList>
            <person name="Poehlein A."/>
            <person name="Schuldes J."/>
            <person name="Wuebbeler J.H."/>
            <person name="Hiessl S."/>
            <person name="Steinbuechel A."/>
            <person name="Daniel R."/>
        </authorList>
    </citation>
    <scope>NUCLEOTIDE SEQUENCE [LARGE SCALE GENOMIC DNA]</scope>
    <source>
        <strain evidence="7 8">TBEA6</strain>
    </source>
</reference>